<name>A0ABD7PCT3_KLEVA</name>
<organism evidence="1 2">
    <name type="scientific">Klebsiella variicola</name>
    <dbReference type="NCBI Taxonomy" id="244366"/>
    <lineage>
        <taxon>Bacteria</taxon>
        <taxon>Pseudomonadati</taxon>
        <taxon>Pseudomonadota</taxon>
        <taxon>Gammaproteobacteria</taxon>
        <taxon>Enterobacterales</taxon>
        <taxon>Enterobacteriaceae</taxon>
        <taxon>Klebsiella/Raoultella group</taxon>
        <taxon>Klebsiella</taxon>
        <taxon>Klebsiella pneumoniae complex</taxon>
    </lineage>
</organism>
<reference evidence="1 2" key="1">
    <citation type="submission" date="2018-08" db="EMBL/GenBank/DDBJ databases">
        <authorList>
            <consortium name="Pathogen Informatics"/>
        </authorList>
    </citation>
    <scope>NUCLEOTIDE SEQUENCE [LARGE SCALE GENOMIC DNA]</scope>
    <source>
        <strain evidence="1 2">EuSCAPE_TR218</strain>
    </source>
</reference>
<sequence length="54" mass="6454">MPKWVARMAALNIKFIPIFRGYENIRSKLPMSAVWVKGERDETRDKMMPIVWMN</sequence>
<dbReference type="Proteomes" id="UP000258928">
    <property type="component" value="Unassembled WGS sequence"/>
</dbReference>
<dbReference type="EMBL" id="UKAS01000029">
    <property type="protein sequence ID" value="SXF98515.1"/>
    <property type="molecule type" value="Genomic_DNA"/>
</dbReference>
<accession>A0ABD7PCT3</accession>
<evidence type="ECO:0000313" key="2">
    <source>
        <dbReference type="Proteomes" id="UP000258928"/>
    </source>
</evidence>
<proteinExistence type="predicted"/>
<dbReference type="AlphaFoldDB" id="A0ABD7PCT3"/>
<gene>
    <name evidence="1" type="ORF">SAMEA3729809_05053</name>
</gene>
<protein>
    <submittedName>
        <fullName evidence="1">Uncharacterized protein</fullName>
    </submittedName>
</protein>
<evidence type="ECO:0000313" key="1">
    <source>
        <dbReference type="EMBL" id="SXF98515.1"/>
    </source>
</evidence>
<comment type="caution">
    <text evidence="1">The sequence shown here is derived from an EMBL/GenBank/DDBJ whole genome shotgun (WGS) entry which is preliminary data.</text>
</comment>